<reference evidence="3 4" key="1">
    <citation type="journal article" date="2010" name="Nat. Biotechnol.">
        <title>Genome sequence of the model mushroom Schizophyllum commune.</title>
        <authorList>
            <person name="Ohm R.A."/>
            <person name="de Jong J.F."/>
            <person name="Lugones L.G."/>
            <person name="Aerts A."/>
            <person name="Kothe E."/>
            <person name="Stajich J.E."/>
            <person name="de Vries R.P."/>
            <person name="Record E."/>
            <person name="Levasseur A."/>
            <person name="Baker S.E."/>
            <person name="Bartholomew K.A."/>
            <person name="Coutinho P.M."/>
            <person name="Erdmann S."/>
            <person name="Fowler T.J."/>
            <person name="Gathman A.C."/>
            <person name="Lombard V."/>
            <person name="Henrissat B."/>
            <person name="Knabe N."/>
            <person name="Kuees U."/>
            <person name="Lilly W.W."/>
            <person name="Lindquist E."/>
            <person name="Lucas S."/>
            <person name="Magnuson J.K."/>
            <person name="Piumi F."/>
            <person name="Raudaskoski M."/>
            <person name="Salamov A."/>
            <person name="Schmutz J."/>
            <person name="Schwarze F.W.M.R."/>
            <person name="vanKuyk P.A."/>
            <person name="Horton J.S."/>
            <person name="Grigoriev I.V."/>
            <person name="Woesten H.A.B."/>
        </authorList>
    </citation>
    <scope>NUCLEOTIDE SEQUENCE [LARGE SCALE GENOMIC DNA]</scope>
    <source>
        <strain evidence="4">H4-8 / FGSC 9210</strain>
    </source>
</reference>
<protein>
    <recommendedName>
        <fullName evidence="2">SET domain-containing protein</fullName>
    </recommendedName>
</protein>
<feature type="region of interest" description="Disordered" evidence="1">
    <location>
        <begin position="1"/>
        <end position="39"/>
    </location>
</feature>
<dbReference type="KEGG" id="scm:SCHCO_02493772"/>
<proteinExistence type="predicted"/>
<dbReference type="PANTHER" id="PTHR47332">
    <property type="entry name" value="SET DOMAIN-CONTAINING PROTEIN 5"/>
    <property type="match status" value="1"/>
</dbReference>
<dbReference type="HOGENOM" id="CLU_028281_0_1_1"/>
<evidence type="ECO:0000259" key="2">
    <source>
        <dbReference type="PROSITE" id="PS50280"/>
    </source>
</evidence>
<evidence type="ECO:0000313" key="4">
    <source>
        <dbReference type="Proteomes" id="UP000007431"/>
    </source>
</evidence>
<dbReference type="OMA" id="QHEFPGK"/>
<gene>
    <name evidence="3" type="ORF">SCHCODRAFT_256449</name>
</gene>
<dbReference type="VEuPathDB" id="FungiDB:SCHCODRAFT_02493772"/>
<dbReference type="PANTHER" id="PTHR47332:SF4">
    <property type="entry name" value="SET DOMAIN-CONTAINING PROTEIN 5"/>
    <property type="match status" value="1"/>
</dbReference>
<dbReference type="AlphaFoldDB" id="D8PZJ7"/>
<organism evidence="4">
    <name type="scientific">Schizophyllum commune (strain H4-8 / FGSC 9210)</name>
    <name type="common">Split gill fungus</name>
    <dbReference type="NCBI Taxonomy" id="578458"/>
    <lineage>
        <taxon>Eukaryota</taxon>
        <taxon>Fungi</taxon>
        <taxon>Dikarya</taxon>
        <taxon>Basidiomycota</taxon>
        <taxon>Agaricomycotina</taxon>
        <taxon>Agaricomycetes</taxon>
        <taxon>Agaricomycetidae</taxon>
        <taxon>Agaricales</taxon>
        <taxon>Schizophyllaceae</taxon>
        <taxon>Schizophyllum</taxon>
    </lineage>
</organism>
<sequence length="344" mass="37228">MKGAAGKSSKRAGPSTATKLDKGNGYLSHTGDSDSDASKFALADLPGRGKGLVAVRDIERGELLIREKPLFRVPFSTSNPKGVIAEGLRAASPEGRAAFFDLSYVGLPDDFDPASDPDAHALAIFQTNAVAAGDMVGIFPRMARLNHGCVRAFNSVYSWREKEGALVVHALKPIAKGERSQELLTTYFDTKRARDDRRAHLKERYGFECNCSVCALPEAKSSALDRQLADMVNEYARLASWAEGKITGLEAIRTVRLLWRLGTSTGYHSERGRLAADAAWVAAAHQDASATRAWAALAKELYAYELGVDSPEVEEAGRVLSDPSAHPAWGTRQRLAVGDTRGLR</sequence>
<evidence type="ECO:0000313" key="3">
    <source>
        <dbReference type="EMBL" id="EFI99451.1"/>
    </source>
</evidence>
<dbReference type="Gene3D" id="1.25.40.10">
    <property type="entry name" value="Tetratricopeptide repeat domain"/>
    <property type="match status" value="1"/>
</dbReference>
<dbReference type="OrthoDB" id="265717at2759"/>
<dbReference type="CDD" id="cd20071">
    <property type="entry name" value="SET_SMYD"/>
    <property type="match status" value="1"/>
</dbReference>
<dbReference type="InterPro" id="IPR011990">
    <property type="entry name" value="TPR-like_helical_dom_sf"/>
</dbReference>
<dbReference type="Gene3D" id="2.170.270.10">
    <property type="entry name" value="SET domain"/>
    <property type="match status" value="1"/>
</dbReference>
<feature type="domain" description="SET" evidence="2">
    <location>
        <begin position="38"/>
        <end position="188"/>
    </location>
</feature>
<accession>D8PZJ7</accession>
<dbReference type="STRING" id="578458.D8PZJ7"/>
<dbReference type="SUPFAM" id="SSF82199">
    <property type="entry name" value="SET domain"/>
    <property type="match status" value="1"/>
</dbReference>
<dbReference type="GeneID" id="9585401"/>
<dbReference type="InterPro" id="IPR053185">
    <property type="entry name" value="SET_domain_protein"/>
</dbReference>
<dbReference type="PROSITE" id="PS50280">
    <property type="entry name" value="SET"/>
    <property type="match status" value="1"/>
</dbReference>
<name>D8PZJ7_SCHCM</name>
<dbReference type="Pfam" id="PF00856">
    <property type="entry name" value="SET"/>
    <property type="match status" value="1"/>
</dbReference>
<keyword evidence="4" id="KW-1185">Reference proteome</keyword>
<dbReference type="InParanoid" id="D8PZJ7"/>
<dbReference type="InterPro" id="IPR046341">
    <property type="entry name" value="SET_dom_sf"/>
</dbReference>
<dbReference type="Proteomes" id="UP000007431">
    <property type="component" value="Unassembled WGS sequence"/>
</dbReference>
<evidence type="ECO:0000256" key="1">
    <source>
        <dbReference type="SAM" id="MobiDB-lite"/>
    </source>
</evidence>
<dbReference type="RefSeq" id="XP_003034354.1">
    <property type="nucleotide sequence ID" value="XM_003034308.1"/>
</dbReference>
<dbReference type="eggNOG" id="KOG2084">
    <property type="taxonomic scope" value="Eukaryota"/>
</dbReference>
<dbReference type="EMBL" id="GL377304">
    <property type="protein sequence ID" value="EFI99451.1"/>
    <property type="molecule type" value="Genomic_DNA"/>
</dbReference>
<dbReference type="InterPro" id="IPR001214">
    <property type="entry name" value="SET_dom"/>
</dbReference>